<evidence type="ECO:0000313" key="5">
    <source>
        <dbReference type="Proteomes" id="UP001314170"/>
    </source>
</evidence>
<keyword evidence="2" id="KW-1133">Transmembrane helix</keyword>
<sequence>MATLLINHQSQHALPLTAVVMASQLATPFGTKANSLSIVDIQASISLAGVTPEFDWHRYCESVESALVSDEAIYGDLVQGFGQALQGGFKLNWKQPNGACQSCEASGGLCGYSNSLHNNFFCICNNRRHSMNCNKQGALITVGPEPNYIYAAIGALIFGGSVIAATVFYFTQKKKGGSYKPV</sequence>
<dbReference type="EMBL" id="CAWUPB010000851">
    <property type="protein sequence ID" value="CAK7326345.1"/>
    <property type="molecule type" value="Genomic_DNA"/>
</dbReference>
<evidence type="ECO:0000256" key="1">
    <source>
        <dbReference type="ARBA" id="ARBA00023180"/>
    </source>
</evidence>
<evidence type="ECO:0000259" key="3">
    <source>
        <dbReference type="Pfam" id="PF14380"/>
    </source>
</evidence>
<gene>
    <name evidence="4" type="ORF">DCAF_LOCUS4045</name>
</gene>
<name>A0AAV1QZZ6_9ROSI</name>
<dbReference type="AlphaFoldDB" id="A0AAV1QZZ6"/>
<feature type="transmembrane region" description="Helical" evidence="2">
    <location>
        <begin position="148"/>
        <end position="170"/>
    </location>
</feature>
<evidence type="ECO:0000313" key="4">
    <source>
        <dbReference type="EMBL" id="CAK7326345.1"/>
    </source>
</evidence>
<accession>A0AAV1QZZ6</accession>
<comment type="caution">
    <text evidence="4">The sequence shown here is derived from an EMBL/GenBank/DDBJ whole genome shotgun (WGS) entry which is preliminary data.</text>
</comment>
<keyword evidence="5" id="KW-1185">Reference proteome</keyword>
<organism evidence="4 5">
    <name type="scientific">Dovyalis caffra</name>
    <dbReference type="NCBI Taxonomy" id="77055"/>
    <lineage>
        <taxon>Eukaryota</taxon>
        <taxon>Viridiplantae</taxon>
        <taxon>Streptophyta</taxon>
        <taxon>Embryophyta</taxon>
        <taxon>Tracheophyta</taxon>
        <taxon>Spermatophyta</taxon>
        <taxon>Magnoliopsida</taxon>
        <taxon>eudicotyledons</taxon>
        <taxon>Gunneridae</taxon>
        <taxon>Pentapetalae</taxon>
        <taxon>rosids</taxon>
        <taxon>fabids</taxon>
        <taxon>Malpighiales</taxon>
        <taxon>Salicaceae</taxon>
        <taxon>Flacourtieae</taxon>
        <taxon>Dovyalis</taxon>
    </lineage>
</organism>
<proteinExistence type="predicted"/>
<dbReference type="InterPro" id="IPR032872">
    <property type="entry name" value="WAK_assoc_C"/>
</dbReference>
<feature type="domain" description="Wall-associated receptor kinase C-terminal" evidence="3">
    <location>
        <begin position="52"/>
        <end position="126"/>
    </location>
</feature>
<reference evidence="4 5" key="1">
    <citation type="submission" date="2024-01" db="EMBL/GenBank/DDBJ databases">
        <authorList>
            <person name="Waweru B."/>
        </authorList>
    </citation>
    <scope>NUCLEOTIDE SEQUENCE [LARGE SCALE GENOMIC DNA]</scope>
</reference>
<protein>
    <recommendedName>
        <fullName evidence="3">Wall-associated receptor kinase C-terminal domain-containing protein</fullName>
    </recommendedName>
</protein>
<keyword evidence="1" id="KW-0325">Glycoprotein</keyword>
<keyword evidence="2" id="KW-0472">Membrane</keyword>
<dbReference type="Proteomes" id="UP001314170">
    <property type="component" value="Unassembled WGS sequence"/>
</dbReference>
<dbReference type="Pfam" id="PF14380">
    <property type="entry name" value="WAK_assoc"/>
    <property type="match status" value="1"/>
</dbReference>
<keyword evidence="2" id="KW-0812">Transmembrane</keyword>
<evidence type="ECO:0000256" key="2">
    <source>
        <dbReference type="SAM" id="Phobius"/>
    </source>
</evidence>